<name>A0ABQ7DXR0_BRACR</name>
<keyword evidence="2" id="KW-1185">Reference proteome</keyword>
<evidence type="ECO:0000313" key="1">
    <source>
        <dbReference type="EMBL" id="KAF3582342.1"/>
    </source>
</evidence>
<evidence type="ECO:0000313" key="2">
    <source>
        <dbReference type="Proteomes" id="UP000266723"/>
    </source>
</evidence>
<comment type="caution">
    <text evidence="1">The sequence shown here is derived from an EMBL/GenBank/DDBJ whole genome shotgun (WGS) entry which is preliminary data.</text>
</comment>
<gene>
    <name evidence="1" type="ORF">DY000_02030444</name>
</gene>
<sequence>MESLIEDEEYIGSCSTAIAYGASSPPSISAYDVWIKSPGNETPRSVERSSCTGWDEAATTTVLRSLKSEDEFSSCRCEGNKIVKVNGGEIEPKSLNLMISASEQRGAGGIMKKVKEKWLSRLHRARLLASVGSHGLFYPLLASAHSVQAISSFQLALSKKKKEFKVEALNRYGGAKREKKTLKMPPSTEETFFKGSFCLRQTPRKMGLRKFQSRGCLRNDGTCRWLRLEHKPLSSTTRITLSRLQSVSTLSCSRLSKTACDLKSTSSHVICLSMVCICHFLSDRASDGLVD</sequence>
<dbReference type="EMBL" id="QGKV02000649">
    <property type="protein sequence ID" value="KAF3582342.1"/>
    <property type="molecule type" value="Genomic_DNA"/>
</dbReference>
<protein>
    <submittedName>
        <fullName evidence="1">Uncharacterized protein</fullName>
    </submittedName>
</protein>
<reference evidence="1 2" key="1">
    <citation type="journal article" date="2020" name="BMC Genomics">
        <title>Intraspecific diversification of the crop wild relative Brassica cretica Lam. using demographic model selection.</title>
        <authorList>
            <person name="Kioukis A."/>
            <person name="Michalopoulou V.A."/>
            <person name="Briers L."/>
            <person name="Pirintsos S."/>
            <person name="Studholme D.J."/>
            <person name="Pavlidis P."/>
            <person name="Sarris P.F."/>
        </authorList>
    </citation>
    <scope>NUCLEOTIDE SEQUENCE [LARGE SCALE GENOMIC DNA]</scope>
    <source>
        <strain evidence="2">cv. PFS-1207/04</strain>
    </source>
</reference>
<accession>A0ABQ7DXR0</accession>
<dbReference type="Proteomes" id="UP000266723">
    <property type="component" value="Unassembled WGS sequence"/>
</dbReference>
<proteinExistence type="predicted"/>
<organism evidence="1 2">
    <name type="scientific">Brassica cretica</name>
    <name type="common">Mustard</name>
    <dbReference type="NCBI Taxonomy" id="69181"/>
    <lineage>
        <taxon>Eukaryota</taxon>
        <taxon>Viridiplantae</taxon>
        <taxon>Streptophyta</taxon>
        <taxon>Embryophyta</taxon>
        <taxon>Tracheophyta</taxon>
        <taxon>Spermatophyta</taxon>
        <taxon>Magnoliopsida</taxon>
        <taxon>eudicotyledons</taxon>
        <taxon>Gunneridae</taxon>
        <taxon>Pentapetalae</taxon>
        <taxon>rosids</taxon>
        <taxon>malvids</taxon>
        <taxon>Brassicales</taxon>
        <taxon>Brassicaceae</taxon>
        <taxon>Brassiceae</taxon>
        <taxon>Brassica</taxon>
    </lineage>
</organism>